<evidence type="ECO:0000313" key="3">
    <source>
        <dbReference type="Proteomes" id="UP001604336"/>
    </source>
</evidence>
<dbReference type="AlphaFoldDB" id="A0ABD1V6J3"/>
<feature type="region of interest" description="Disordered" evidence="1">
    <location>
        <begin position="1"/>
        <end position="41"/>
    </location>
</feature>
<feature type="compositionally biased region" description="Polar residues" evidence="1">
    <location>
        <begin position="28"/>
        <end position="41"/>
    </location>
</feature>
<reference evidence="3" key="1">
    <citation type="submission" date="2024-07" db="EMBL/GenBank/DDBJ databases">
        <title>Two chromosome-level genome assemblies of Korean endemic species Abeliophyllum distichum and Forsythia ovata (Oleaceae).</title>
        <authorList>
            <person name="Jang H."/>
        </authorList>
    </citation>
    <scope>NUCLEOTIDE SEQUENCE [LARGE SCALE GENOMIC DNA]</scope>
</reference>
<protein>
    <submittedName>
        <fullName evidence="2">Uncharacterized protein</fullName>
    </submittedName>
</protein>
<proteinExistence type="predicted"/>
<organism evidence="2 3">
    <name type="scientific">Abeliophyllum distichum</name>
    <dbReference type="NCBI Taxonomy" id="126358"/>
    <lineage>
        <taxon>Eukaryota</taxon>
        <taxon>Viridiplantae</taxon>
        <taxon>Streptophyta</taxon>
        <taxon>Embryophyta</taxon>
        <taxon>Tracheophyta</taxon>
        <taxon>Spermatophyta</taxon>
        <taxon>Magnoliopsida</taxon>
        <taxon>eudicotyledons</taxon>
        <taxon>Gunneridae</taxon>
        <taxon>Pentapetalae</taxon>
        <taxon>asterids</taxon>
        <taxon>lamiids</taxon>
        <taxon>Lamiales</taxon>
        <taxon>Oleaceae</taxon>
        <taxon>Forsythieae</taxon>
        <taxon>Abeliophyllum</taxon>
    </lineage>
</organism>
<accession>A0ABD1V6J3</accession>
<feature type="compositionally biased region" description="Pro residues" evidence="1">
    <location>
        <begin position="1"/>
        <end position="11"/>
    </location>
</feature>
<keyword evidence="3" id="KW-1185">Reference proteome</keyword>
<name>A0ABD1V6J3_9LAMI</name>
<comment type="caution">
    <text evidence="2">The sequence shown here is derived from an EMBL/GenBank/DDBJ whole genome shotgun (WGS) entry which is preliminary data.</text>
</comment>
<gene>
    <name evidence="2" type="ORF">Adt_05859</name>
</gene>
<dbReference type="EMBL" id="JBFOLK010000002">
    <property type="protein sequence ID" value="KAL2532508.1"/>
    <property type="molecule type" value="Genomic_DNA"/>
</dbReference>
<sequence>MPNQPTKPPDLSPNVVAHSPPVIPTLTHGLTPNKSAPTSQISPHFAATLGLNPSEAAATSTNVAPIGPSPIDAPPLNKQIDGSISSQTLAHAVLKSGESRLPLPAASVPLAAPNDAPISGQPNPALPSSSLQFVPRMAHDLSPADESRTLMPAGQSPTACVAPPSQSGCAQLYWAPIWPKFSAPYGA</sequence>
<evidence type="ECO:0000256" key="1">
    <source>
        <dbReference type="SAM" id="MobiDB-lite"/>
    </source>
</evidence>
<dbReference type="Proteomes" id="UP001604336">
    <property type="component" value="Unassembled WGS sequence"/>
</dbReference>
<evidence type="ECO:0000313" key="2">
    <source>
        <dbReference type="EMBL" id="KAL2532508.1"/>
    </source>
</evidence>